<dbReference type="AlphaFoldDB" id="A0A5C6DXX5"/>
<dbReference type="InterPro" id="IPR012669">
    <property type="entry name" value="Pectate_lyase"/>
</dbReference>
<accession>A0A5C6DXX5</accession>
<dbReference type="GO" id="GO:0016829">
    <property type="term" value="F:lyase activity"/>
    <property type="evidence" value="ECO:0007669"/>
    <property type="project" value="UniProtKB-KW"/>
</dbReference>
<feature type="chain" id="PRO_5022719592" evidence="1">
    <location>
        <begin position="18"/>
        <end position="400"/>
    </location>
</feature>
<dbReference type="Pfam" id="PF09492">
    <property type="entry name" value="Pec_lyase"/>
    <property type="match status" value="1"/>
</dbReference>
<dbReference type="RefSeq" id="WP_146525585.1">
    <property type="nucleotide sequence ID" value="NZ_SJPV01000002.1"/>
</dbReference>
<evidence type="ECO:0000313" key="3">
    <source>
        <dbReference type="Proteomes" id="UP000319143"/>
    </source>
</evidence>
<dbReference type="SUPFAM" id="SSF81853">
    <property type="entry name" value="Family 10 polysaccharide lyase"/>
    <property type="match status" value="1"/>
</dbReference>
<evidence type="ECO:0000313" key="2">
    <source>
        <dbReference type="EMBL" id="TWU41094.1"/>
    </source>
</evidence>
<dbReference type="NCBIfam" id="TIGR02474">
    <property type="entry name" value="pec_lyase"/>
    <property type="match status" value="1"/>
</dbReference>
<comment type="caution">
    <text evidence="2">The sequence shown here is derived from an EMBL/GenBank/DDBJ whole genome shotgun (WGS) entry which is preliminary data.</text>
</comment>
<protein>
    <submittedName>
        <fullName evidence="2">Pectic acid lyase</fullName>
    </submittedName>
</protein>
<evidence type="ECO:0000256" key="1">
    <source>
        <dbReference type="SAM" id="SignalP"/>
    </source>
</evidence>
<proteinExistence type="predicted"/>
<keyword evidence="3" id="KW-1185">Reference proteome</keyword>
<dbReference type="EMBL" id="SJPV01000002">
    <property type="protein sequence ID" value="TWU41094.1"/>
    <property type="molecule type" value="Genomic_DNA"/>
</dbReference>
<keyword evidence="2" id="KW-0456">Lyase</keyword>
<feature type="signal peptide" evidence="1">
    <location>
        <begin position="1"/>
        <end position="17"/>
    </location>
</feature>
<dbReference type="Proteomes" id="UP000319143">
    <property type="component" value="Unassembled WGS sequence"/>
</dbReference>
<sequence length="400" mass="45704" precursor="true">MNAKLIALVAMACGSFAAALDQACAEGPTGPKGPLKSEKASHLEPIDLSPFGSCIHHWRDLRDESRFIQVEKDQPSYRPEQVREIVNNILLFQRSNGGWPKDYDMTAVLTANQRAQVIATRDNDDTSYDNGNLHSQVAYLARAVSQVNDPRWRNACQSGFDFILRSQYAHGGFPQRFPKPNSYHAHITFNDGVMMGILNVLQDAAEGAKHFAWLDDDRRQQARRAVASGIDCILRCQIQRNGKRTGWCQQHHEETFQPQPARTFELASLCPQETTEIVRFLMRDASPSDEVNESVDSAIAWLKTVRLTNLRIEKVKSTRESFLRHDTDIDVVVIQDPNGKPIWARHYEIETDRPVFAGRDGIKKYELASIERERRTGTAWYGTWPQALLEREYPQWRNRK</sequence>
<dbReference type="OrthoDB" id="9804686at2"/>
<reference evidence="2 3" key="1">
    <citation type="submission" date="2019-02" db="EMBL/GenBank/DDBJ databases">
        <title>Deep-cultivation of Planctomycetes and their phenomic and genomic characterization uncovers novel biology.</title>
        <authorList>
            <person name="Wiegand S."/>
            <person name="Jogler M."/>
            <person name="Boedeker C."/>
            <person name="Pinto D."/>
            <person name="Vollmers J."/>
            <person name="Rivas-Marin E."/>
            <person name="Kohn T."/>
            <person name="Peeters S.H."/>
            <person name="Heuer A."/>
            <person name="Rast P."/>
            <person name="Oberbeckmann S."/>
            <person name="Bunk B."/>
            <person name="Jeske O."/>
            <person name="Meyerdierks A."/>
            <person name="Storesund J.E."/>
            <person name="Kallscheuer N."/>
            <person name="Luecker S."/>
            <person name="Lage O.M."/>
            <person name="Pohl T."/>
            <person name="Merkel B.J."/>
            <person name="Hornburger P."/>
            <person name="Mueller R.-W."/>
            <person name="Bruemmer F."/>
            <person name="Labrenz M."/>
            <person name="Spormann A.M."/>
            <person name="Op Den Camp H."/>
            <person name="Overmann J."/>
            <person name="Amann R."/>
            <person name="Jetten M.S.M."/>
            <person name="Mascher T."/>
            <person name="Medema M.H."/>
            <person name="Devos D.P."/>
            <person name="Kaster A.-K."/>
            <person name="Ovreas L."/>
            <person name="Rohde M."/>
            <person name="Galperin M.Y."/>
            <person name="Jogler C."/>
        </authorList>
    </citation>
    <scope>NUCLEOTIDE SEQUENCE [LARGE SCALE GENOMIC DNA]</scope>
    <source>
        <strain evidence="2 3">Poly41</strain>
    </source>
</reference>
<dbReference type="Gene3D" id="1.50.10.20">
    <property type="match status" value="1"/>
</dbReference>
<gene>
    <name evidence="2" type="ORF">Poly41_19320</name>
</gene>
<organism evidence="2 3">
    <name type="scientific">Novipirellula artificiosorum</name>
    <dbReference type="NCBI Taxonomy" id="2528016"/>
    <lineage>
        <taxon>Bacteria</taxon>
        <taxon>Pseudomonadati</taxon>
        <taxon>Planctomycetota</taxon>
        <taxon>Planctomycetia</taxon>
        <taxon>Pirellulales</taxon>
        <taxon>Pirellulaceae</taxon>
        <taxon>Novipirellula</taxon>
    </lineage>
</organism>
<keyword evidence="1" id="KW-0732">Signal</keyword>
<name>A0A5C6DXX5_9BACT</name>